<dbReference type="RefSeq" id="YP_009786100.1">
    <property type="nucleotide sequence ID" value="NC_047765.1"/>
</dbReference>
<proteinExistence type="predicted"/>
<sequence>MKLTQKLAAGAALAVGGAGAAMAQTTTSGIDFSSMTGAVSATAVVAALVAMGVVKIGPGFAKWALNKVAAFF</sequence>
<accession>A0A1W5LU14</accession>
<name>A0A1W5LU14_9VIRU</name>
<dbReference type="Proteomes" id="UP000223780">
    <property type="component" value="Segment"/>
</dbReference>
<dbReference type="Pfam" id="PF25631">
    <property type="entry name" value="Inovirus_capsid"/>
    <property type="match status" value="1"/>
</dbReference>
<keyword evidence="1" id="KW-1133">Transmembrane helix</keyword>
<evidence type="ECO:0000313" key="3">
    <source>
        <dbReference type="Proteomes" id="UP000223780"/>
    </source>
</evidence>
<keyword evidence="3" id="KW-1185">Reference proteome</keyword>
<evidence type="ECO:0000256" key="1">
    <source>
        <dbReference type="SAM" id="Phobius"/>
    </source>
</evidence>
<dbReference type="EMBL" id="KX179905">
    <property type="protein sequence ID" value="ANO57663.1"/>
    <property type="molecule type" value="Genomic_DNA"/>
</dbReference>
<dbReference type="GeneID" id="54976173"/>
<feature type="transmembrane region" description="Helical" evidence="1">
    <location>
        <begin position="33"/>
        <end position="54"/>
    </location>
</feature>
<keyword evidence="1" id="KW-0472">Membrane</keyword>
<reference evidence="2 3" key="1">
    <citation type="submission" date="2016-05" db="EMBL/GenBank/DDBJ databases">
        <title>Isolation and Sequencing of Rs551, a Bacteriophage Associated with the Phytobacterium Ralstonia solanacearum strain UW551.</title>
        <authorList>
            <person name="Stulberg M.J."/>
            <person name="Mershon J.P."/>
            <person name="Ahmad A.A."/>
            <person name="Mollov D.S."/>
            <person name="Kilcrease J.P."/>
            <person name="Huang Q."/>
        </authorList>
    </citation>
    <scope>NUCLEOTIDE SEQUENCE [LARGE SCALE GENOMIC DNA]</scope>
</reference>
<organism evidence="2 3">
    <name type="scientific">Ralstonia phage Rs551</name>
    <dbReference type="NCBI Taxonomy" id="1852598"/>
    <lineage>
        <taxon>Viruses</taxon>
        <taxon>Monodnaviria</taxon>
        <taxon>Loebvirae</taxon>
        <taxon>Hofneiviricota</taxon>
        <taxon>Faserviricetes</taxon>
        <taxon>Tubulavirales</taxon>
        <taxon>Inoviridae</taxon>
        <taxon>Habenivirus</taxon>
        <taxon>Habenivirus RS551</taxon>
    </lineage>
</organism>
<keyword evidence="1" id="KW-0812">Transmembrane</keyword>
<evidence type="ECO:0000313" key="2">
    <source>
        <dbReference type="EMBL" id="ANO57663.1"/>
    </source>
</evidence>
<dbReference type="InterPro" id="IPR057886">
    <property type="entry name" value="Inovirus_capsid"/>
</dbReference>
<dbReference type="KEGG" id="vg:54976173"/>
<protein>
    <submittedName>
        <fullName evidence="2">Uncharacterized protein</fullName>
    </submittedName>
</protein>